<evidence type="ECO:0000256" key="5">
    <source>
        <dbReference type="ARBA" id="ARBA00022723"/>
    </source>
</evidence>
<feature type="chain" id="PRO_5040812774" description="FAD:protein FMN transferase" evidence="12">
    <location>
        <begin position="27"/>
        <end position="311"/>
    </location>
</feature>
<evidence type="ECO:0000256" key="9">
    <source>
        <dbReference type="ARBA" id="ARBA00048540"/>
    </source>
</evidence>
<dbReference type="SUPFAM" id="SSF143631">
    <property type="entry name" value="ApbE-like"/>
    <property type="match status" value="1"/>
</dbReference>
<evidence type="ECO:0000256" key="4">
    <source>
        <dbReference type="ARBA" id="ARBA00022679"/>
    </source>
</evidence>
<feature type="binding site" evidence="11">
    <location>
        <position position="285"/>
    </location>
    <ligand>
        <name>Mg(2+)</name>
        <dbReference type="ChEBI" id="CHEBI:18420"/>
    </ligand>
</feature>
<evidence type="ECO:0000256" key="2">
    <source>
        <dbReference type="ARBA" id="ARBA00016337"/>
    </source>
</evidence>
<keyword evidence="12" id="KW-0732">Signal</keyword>
<dbReference type="PANTHER" id="PTHR30040">
    <property type="entry name" value="THIAMINE BIOSYNTHESIS LIPOPROTEIN APBE"/>
    <property type="match status" value="1"/>
</dbReference>
<keyword evidence="14" id="KW-1185">Reference proteome</keyword>
<comment type="similarity">
    <text evidence="10">Belongs to the ApbE family.</text>
</comment>
<dbReference type="PROSITE" id="PS51318">
    <property type="entry name" value="TAT"/>
    <property type="match status" value="1"/>
</dbReference>
<accession>A0A9X3UGQ0</accession>
<dbReference type="EMBL" id="JAPJZI010000001">
    <property type="protein sequence ID" value="MDA5397980.1"/>
    <property type="molecule type" value="Genomic_DNA"/>
</dbReference>
<dbReference type="InterPro" id="IPR024932">
    <property type="entry name" value="ApbE"/>
</dbReference>
<dbReference type="Proteomes" id="UP001151234">
    <property type="component" value="Unassembled WGS sequence"/>
</dbReference>
<dbReference type="PIRSF" id="PIRSF006268">
    <property type="entry name" value="ApbE"/>
    <property type="match status" value="1"/>
</dbReference>
<gene>
    <name evidence="13" type="ORF">OQ273_05270</name>
</gene>
<organism evidence="13 14">
    <name type="scientific">Hoeflea prorocentri</name>
    <dbReference type="NCBI Taxonomy" id="1922333"/>
    <lineage>
        <taxon>Bacteria</taxon>
        <taxon>Pseudomonadati</taxon>
        <taxon>Pseudomonadota</taxon>
        <taxon>Alphaproteobacteria</taxon>
        <taxon>Hyphomicrobiales</taxon>
        <taxon>Rhizobiaceae</taxon>
        <taxon>Hoeflea</taxon>
    </lineage>
</organism>
<dbReference type="GO" id="GO:0046872">
    <property type="term" value="F:metal ion binding"/>
    <property type="evidence" value="ECO:0007669"/>
    <property type="project" value="UniProtKB-UniRule"/>
</dbReference>
<dbReference type="PANTHER" id="PTHR30040:SF2">
    <property type="entry name" value="FAD:PROTEIN FMN TRANSFERASE"/>
    <property type="match status" value="1"/>
</dbReference>
<dbReference type="AlphaFoldDB" id="A0A9X3UGQ0"/>
<proteinExistence type="inferred from homology"/>
<dbReference type="InterPro" id="IPR006311">
    <property type="entry name" value="TAT_signal"/>
</dbReference>
<keyword evidence="6 10" id="KW-0274">FAD</keyword>
<reference evidence="13" key="1">
    <citation type="submission" date="2022-11" db="EMBL/GenBank/DDBJ databases">
        <title>Draft genome sequence of Hoeflea poritis E7-10 and Hoeflea prorocentri PM5-8, separated from scleractinian coral Porites lutea and marine dinoflagellate.</title>
        <authorList>
            <person name="Zhang G."/>
            <person name="Wei Q."/>
            <person name="Cai L."/>
        </authorList>
    </citation>
    <scope>NUCLEOTIDE SEQUENCE</scope>
    <source>
        <strain evidence="13">PM5-8</strain>
    </source>
</reference>
<sequence>MMPRLQRRRFLALTAAAVALPRSALASAPVANWRGTALGAPASMSLAGVEPSAASGVFAAVEAEVSRLENIFSLYRPHSALSRLNKDGRLSDAPAEMIELLSLCDALHAATQGAFDPTIQPLWALYAQTSANNTAPTEKQIIRVLEQTGWTGLERRGASLSFASRDMALTLNGIAQGYVTDKIAALLRRHGLTDIAINMGETAALGKAPRGGPWRAGIVDPEGRVQSRIPLNDRALATSAPLGTVLDATGSIGHIIDPRTGRPGGQWSLVSVSAANAALADGLSTAFCLMTREQIDATLAAMPNVSLEILI</sequence>
<evidence type="ECO:0000256" key="7">
    <source>
        <dbReference type="ARBA" id="ARBA00022842"/>
    </source>
</evidence>
<comment type="catalytic activity">
    <reaction evidence="9 10">
        <text>L-threonyl-[protein] + FAD = FMN-L-threonyl-[protein] + AMP + H(+)</text>
        <dbReference type="Rhea" id="RHEA:36847"/>
        <dbReference type="Rhea" id="RHEA-COMP:11060"/>
        <dbReference type="Rhea" id="RHEA-COMP:11061"/>
        <dbReference type="ChEBI" id="CHEBI:15378"/>
        <dbReference type="ChEBI" id="CHEBI:30013"/>
        <dbReference type="ChEBI" id="CHEBI:57692"/>
        <dbReference type="ChEBI" id="CHEBI:74257"/>
        <dbReference type="ChEBI" id="CHEBI:456215"/>
        <dbReference type="EC" id="2.7.1.180"/>
    </reaction>
</comment>
<evidence type="ECO:0000256" key="8">
    <source>
        <dbReference type="ARBA" id="ARBA00031306"/>
    </source>
</evidence>
<evidence type="ECO:0000256" key="3">
    <source>
        <dbReference type="ARBA" id="ARBA00022630"/>
    </source>
</evidence>
<keyword evidence="5 10" id="KW-0479">Metal-binding</keyword>
<feature type="signal peptide" evidence="12">
    <location>
        <begin position="1"/>
        <end position="26"/>
    </location>
</feature>
<keyword evidence="4 10" id="KW-0808">Transferase</keyword>
<evidence type="ECO:0000256" key="11">
    <source>
        <dbReference type="PIRSR" id="PIRSR006268-2"/>
    </source>
</evidence>
<protein>
    <recommendedName>
        <fullName evidence="2 10">FAD:protein FMN transferase</fullName>
        <ecNumber evidence="1 10">2.7.1.180</ecNumber>
    </recommendedName>
    <alternativeName>
        <fullName evidence="8 10">Flavin transferase</fullName>
    </alternativeName>
</protein>
<dbReference type="Gene3D" id="3.10.520.10">
    <property type="entry name" value="ApbE-like domains"/>
    <property type="match status" value="1"/>
</dbReference>
<dbReference type="InterPro" id="IPR003374">
    <property type="entry name" value="ApbE-like_sf"/>
</dbReference>
<evidence type="ECO:0000256" key="10">
    <source>
        <dbReference type="PIRNR" id="PIRNR006268"/>
    </source>
</evidence>
<dbReference type="GO" id="GO:0016740">
    <property type="term" value="F:transferase activity"/>
    <property type="evidence" value="ECO:0007669"/>
    <property type="project" value="UniProtKB-UniRule"/>
</dbReference>
<keyword evidence="7 10" id="KW-0460">Magnesium</keyword>
<evidence type="ECO:0000256" key="1">
    <source>
        <dbReference type="ARBA" id="ARBA00011955"/>
    </source>
</evidence>
<comment type="cofactor">
    <cofactor evidence="11">
        <name>Mg(2+)</name>
        <dbReference type="ChEBI" id="CHEBI:18420"/>
    </cofactor>
    <cofactor evidence="11">
        <name>Mn(2+)</name>
        <dbReference type="ChEBI" id="CHEBI:29035"/>
    </cofactor>
    <text evidence="11">Magnesium. Can also use manganese.</text>
</comment>
<evidence type="ECO:0000313" key="14">
    <source>
        <dbReference type="Proteomes" id="UP001151234"/>
    </source>
</evidence>
<evidence type="ECO:0000313" key="13">
    <source>
        <dbReference type="EMBL" id="MDA5397980.1"/>
    </source>
</evidence>
<dbReference type="Pfam" id="PF02424">
    <property type="entry name" value="ApbE"/>
    <property type="match status" value="1"/>
</dbReference>
<name>A0A9X3UGQ0_9HYPH</name>
<feature type="binding site" evidence="11">
    <location>
        <position position="281"/>
    </location>
    <ligand>
        <name>Mg(2+)</name>
        <dbReference type="ChEBI" id="CHEBI:18420"/>
    </ligand>
</feature>
<dbReference type="RefSeq" id="WP_267989424.1">
    <property type="nucleotide sequence ID" value="NZ_JAPJZI010000001.1"/>
</dbReference>
<feature type="binding site" evidence="11">
    <location>
        <position position="173"/>
    </location>
    <ligand>
        <name>Mg(2+)</name>
        <dbReference type="ChEBI" id="CHEBI:18420"/>
    </ligand>
</feature>
<evidence type="ECO:0000256" key="12">
    <source>
        <dbReference type="SAM" id="SignalP"/>
    </source>
</evidence>
<comment type="caution">
    <text evidence="13">The sequence shown here is derived from an EMBL/GenBank/DDBJ whole genome shotgun (WGS) entry which is preliminary data.</text>
</comment>
<dbReference type="EC" id="2.7.1.180" evidence="1 10"/>
<evidence type="ECO:0000256" key="6">
    <source>
        <dbReference type="ARBA" id="ARBA00022827"/>
    </source>
</evidence>
<keyword evidence="3 10" id="KW-0285">Flavoprotein</keyword>